<dbReference type="AlphaFoldDB" id="X1CST1"/>
<name>X1CST1_9ZZZZ</name>
<dbReference type="SUPFAM" id="SSF82171">
    <property type="entry name" value="DPP6 N-terminal domain-like"/>
    <property type="match status" value="1"/>
</dbReference>
<reference evidence="1" key="1">
    <citation type="journal article" date="2014" name="Front. Microbiol.">
        <title>High frequency of phylogenetically diverse reductive dehalogenase-homologous genes in deep subseafloor sedimentary metagenomes.</title>
        <authorList>
            <person name="Kawai M."/>
            <person name="Futagami T."/>
            <person name="Toyoda A."/>
            <person name="Takaki Y."/>
            <person name="Nishi S."/>
            <person name="Hori S."/>
            <person name="Arai W."/>
            <person name="Tsubouchi T."/>
            <person name="Morono Y."/>
            <person name="Uchiyama I."/>
            <person name="Ito T."/>
            <person name="Fujiyama A."/>
            <person name="Inagaki F."/>
            <person name="Takami H."/>
        </authorList>
    </citation>
    <scope>NUCLEOTIDE SEQUENCE</scope>
    <source>
        <strain evidence="1">Expedition CK06-06</strain>
    </source>
</reference>
<feature type="non-terminal residue" evidence="1">
    <location>
        <position position="1"/>
    </location>
</feature>
<protein>
    <recommendedName>
        <fullName evidence="2">Dipeptidylpeptidase IV N-terminal domain-containing protein</fullName>
    </recommendedName>
</protein>
<evidence type="ECO:0000313" key="1">
    <source>
        <dbReference type="EMBL" id="GAH11491.1"/>
    </source>
</evidence>
<dbReference type="EMBL" id="BART01032489">
    <property type="protein sequence ID" value="GAH11491.1"/>
    <property type="molecule type" value="Genomic_DNA"/>
</dbReference>
<accession>X1CST1</accession>
<comment type="caution">
    <text evidence="1">The sequence shown here is derived from an EMBL/GenBank/DDBJ whole genome shotgun (WGS) entry which is preliminary data.</text>
</comment>
<evidence type="ECO:0008006" key="2">
    <source>
        <dbReference type="Google" id="ProtNLM"/>
    </source>
</evidence>
<sequence>GKYMLCTLHDYGTFPIWHKEADLCLVDLSTGKSEVPELVNSDDTDSYHSWAQNNRWIVFSSKRYDGRYTKLYISYLDKMGQFQKAFLLPQRDPGFYDAFFYSYNRPELITGAIKVSPRSWVQKINEQK</sequence>
<organism evidence="1">
    <name type="scientific">marine sediment metagenome</name>
    <dbReference type="NCBI Taxonomy" id="412755"/>
    <lineage>
        <taxon>unclassified sequences</taxon>
        <taxon>metagenomes</taxon>
        <taxon>ecological metagenomes</taxon>
    </lineage>
</organism>
<gene>
    <name evidence="1" type="ORF">S01H4_56130</name>
</gene>
<proteinExistence type="predicted"/>